<keyword evidence="5" id="KW-0732">Signal</keyword>
<gene>
    <name evidence="7" type="ORF">BAR1_15560</name>
</gene>
<sequence>MGRITKIRRLAILLFVAPMMAQGQEDGVRLRIAPALEESGLMQFLRPRFSLKTGVQVQVVPEGGNVVLDDQASGEARPVLARGDVVYYVSVGEGKGAERFADWLLSDVGQRAIGQFRPQAGQSFTGAAGLAKAVAEVMPEGDIARGETLSYQNCGRCHVIGERNRMKGIGSTPSFALMRGFPDWQQRFGGFYTLIPHPSFSQIVDVTDPFDPSRPPVINPLELTLKELDDILAFVATIKPADLGAPLQTQ</sequence>
<keyword evidence="1 4" id="KW-0349">Heme</keyword>
<name>A0A347UK47_9RHOB</name>
<dbReference type="InterPro" id="IPR009056">
    <property type="entry name" value="Cyt_c-like_dom"/>
</dbReference>
<dbReference type="EMBL" id="CP032125">
    <property type="protein sequence ID" value="AXX99225.1"/>
    <property type="molecule type" value="Genomic_DNA"/>
</dbReference>
<dbReference type="InterPro" id="IPR036909">
    <property type="entry name" value="Cyt_c-like_dom_sf"/>
</dbReference>
<feature type="domain" description="Cytochrome c" evidence="6">
    <location>
        <begin position="141"/>
        <end position="239"/>
    </location>
</feature>
<dbReference type="OrthoDB" id="7365807at2"/>
<proteinExistence type="predicted"/>
<dbReference type="KEGG" id="pamo:BAR1_15560"/>
<keyword evidence="3 4" id="KW-0408">Iron</keyword>
<evidence type="ECO:0000256" key="5">
    <source>
        <dbReference type="SAM" id="SignalP"/>
    </source>
</evidence>
<evidence type="ECO:0000256" key="1">
    <source>
        <dbReference type="ARBA" id="ARBA00022617"/>
    </source>
</evidence>
<organism evidence="7 8">
    <name type="scientific">Profundibacter amoris</name>
    <dbReference type="NCBI Taxonomy" id="2171755"/>
    <lineage>
        <taxon>Bacteria</taxon>
        <taxon>Pseudomonadati</taxon>
        <taxon>Pseudomonadota</taxon>
        <taxon>Alphaproteobacteria</taxon>
        <taxon>Rhodobacterales</taxon>
        <taxon>Paracoccaceae</taxon>
        <taxon>Profundibacter</taxon>
    </lineage>
</organism>
<dbReference type="Gene3D" id="1.10.760.10">
    <property type="entry name" value="Cytochrome c-like domain"/>
    <property type="match status" value="1"/>
</dbReference>
<dbReference type="RefSeq" id="WP_118943877.1">
    <property type="nucleotide sequence ID" value="NZ_CP032125.1"/>
</dbReference>
<protein>
    <recommendedName>
        <fullName evidence="6">Cytochrome c domain-containing protein</fullName>
    </recommendedName>
</protein>
<evidence type="ECO:0000256" key="3">
    <source>
        <dbReference type="ARBA" id="ARBA00023004"/>
    </source>
</evidence>
<dbReference type="GO" id="GO:0009055">
    <property type="term" value="F:electron transfer activity"/>
    <property type="evidence" value="ECO:0007669"/>
    <property type="project" value="InterPro"/>
</dbReference>
<feature type="signal peptide" evidence="5">
    <location>
        <begin position="1"/>
        <end position="21"/>
    </location>
</feature>
<reference evidence="7 8" key="1">
    <citation type="submission" date="2018-09" db="EMBL/GenBank/DDBJ databases">
        <title>Profundibacter amoris BAR1 gen. nov., sp. nov., a new member of the Roseobacter clade isolated at Lokis Castle Vent Field on the Arctic Mid-Oceanic Ridge.</title>
        <authorList>
            <person name="Le Moine Bauer S."/>
            <person name="Sjoeberg A.G."/>
            <person name="L'Haridon S."/>
            <person name="Stokke R."/>
            <person name="Roalkvam I."/>
            <person name="Steen I.H."/>
            <person name="Dahle H."/>
        </authorList>
    </citation>
    <scope>NUCLEOTIDE SEQUENCE [LARGE SCALE GENOMIC DNA]</scope>
    <source>
        <strain evidence="7 8">BAR1</strain>
    </source>
</reference>
<dbReference type="GO" id="GO:0046872">
    <property type="term" value="F:metal ion binding"/>
    <property type="evidence" value="ECO:0007669"/>
    <property type="project" value="UniProtKB-KW"/>
</dbReference>
<dbReference type="Proteomes" id="UP000261704">
    <property type="component" value="Chromosome"/>
</dbReference>
<accession>A0A347UK47</accession>
<evidence type="ECO:0000259" key="6">
    <source>
        <dbReference type="PROSITE" id="PS51007"/>
    </source>
</evidence>
<evidence type="ECO:0000313" key="7">
    <source>
        <dbReference type="EMBL" id="AXX99225.1"/>
    </source>
</evidence>
<evidence type="ECO:0000256" key="4">
    <source>
        <dbReference type="PROSITE-ProRule" id="PRU00433"/>
    </source>
</evidence>
<evidence type="ECO:0000256" key="2">
    <source>
        <dbReference type="ARBA" id="ARBA00022723"/>
    </source>
</evidence>
<dbReference type="AlphaFoldDB" id="A0A347UK47"/>
<keyword evidence="8" id="KW-1185">Reference proteome</keyword>
<keyword evidence="2 4" id="KW-0479">Metal-binding</keyword>
<dbReference type="SUPFAM" id="SSF46626">
    <property type="entry name" value="Cytochrome c"/>
    <property type="match status" value="1"/>
</dbReference>
<evidence type="ECO:0000313" key="8">
    <source>
        <dbReference type="Proteomes" id="UP000261704"/>
    </source>
</evidence>
<dbReference type="PROSITE" id="PS51007">
    <property type="entry name" value="CYTC"/>
    <property type="match status" value="1"/>
</dbReference>
<feature type="chain" id="PRO_5016641534" description="Cytochrome c domain-containing protein" evidence="5">
    <location>
        <begin position="22"/>
        <end position="250"/>
    </location>
</feature>
<dbReference type="GO" id="GO:0020037">
    <property type="term" value="F:heme binding"/>
    <property type="evidence" value="ECO:0007669"/>
    <property type="project" value="InterPro"/>
</dbReference>